<dbReference type="Pfam" id="PF08281">
    <property type="entry name" value="Sigma70_r4_2"/>
    <property type="match status" value="1"/>
</dbReference>
<evidence type="ECO:0000256" key="1">
    <source>
        <dbReference type="ARBA" id="ARBA00010641"/>
    </source>
</evidence>
<dbReference type="GO" id="GO:0006352">
    <property type="term" value="P:DNA-templated transcription initiation"/>
    <property type="evidence" value="ECO:0007669"/>
    <property type="project" value="InterPro"/>
</dbReference>
<dbReference type="InterPro" id="IPR013324">
    <property type="entry name" value="RNA_pol_sigma_r3/r4-like"/>
</dbReference>
<dbReference type="InterPro" id="IPR036388">
    <property type="entry name" value="WH-like_DNA-bd_sf"/>
</dbReference>
<name>A0A2Z4GGF9_9BACT</name>
<dbReference type="InterPro" id="IPR013249">
    <property type="entry name" value="RNA_pol_sigma70_r4_t2"/>
</dbReference>
<organism evidence="7 8">
    <name type="scientific">Arcticibacterium luteifluviistationis</name>
    <dbReference type="NCBI Taxonomy" id="1784714"/>
    <lineage>
        <taxon>Bacteria</taxon>
        <taxon>Pseudomonadati</taxon>
        <taxon>Bacteroidota</taxon>
        <taxon>Cytophagia</taxon>
        <taxon>Cytophagales</taxon>
        <taxon>Leadbetterellaceae</taxon>
        <taxon>Arcticibacterium</taxon>
    </lineage>
</organism>
<sequence>MATKTNRYSEDELVGALKKNQRHAFEYLYDNYSSALFGVISRIIPDEEKAADLLQEVFLKIWKKIGDYEPSKAKLYTWMMNIARNASIDLYRKEKNKYHVDIEDQIGLIDESKQGQISVNTIDLRGIVDKLKPERKVLLDLVYLQGYTQQEAAEKLDIPLGTAKSRIRTALQDLKLYYAA</sequence>
<dbReference type="InterPro" id="IPR007627">
    <property type="entry name" value="RNA_pol_sigma70_r2"/>
</dbReference>
<dbReference type="GO" id="GO:0003677">
    <property type="term" value="F:DNA binding"/>
    <property type="evidence" value="ECO:0007669"/>
    <property type="project" value="InterPro"/>
</dbReference>
<proteinExistence type="inferred from homology"/>
<dbReference type="Gene3D" id="1.10.10.10">
    <property type="entry name" value="Winged helix-like DNA-binding domain superfamily/Winged helix DNA-binding domain"/>
    <property type="match status" value="1"/>
</dbReference>
<dbReference type="SUPFAM" id="SSF88659">
    <property type="entry name" value="Sigma3 and sigma4 domains of RNA polymerase sigma factors"/>
    <property type="match status" value="1"/>
</dbReference>
<gene>
    <name evidence="7" type="ORF">DJ013_18385</name>
</gene>
<dbReference type="RefSeq" id="WP_111373396.1">
    <property type="nucleotide sequence ID" value="NZ_CP029480.1"/>
</dbReference>
<feature type="domain" description="RNA polymerase sigma-70 region 2" evidence="5">
    <location>
        <begin position="28"/>
        <end position="95"/>
    </location>
</feature>
<feature type="domain" description="RNA polymerase sigma factor 70 region 4 type 2" evidence="6">
    <location>
        <begin position="124"/>
        <end position="174"/>
    </location>
</feature>
<keyword evidence="3" id="KW-0731">Sigma factor</keyword>
<reference evidence="7 8" key="1">
    <citation type="submission" date="2018-05" db="EMBL/GenBank/DDBJ databases">
        <title>Complete genome sequence of Arcticibacterium luteifluviistationis SM1504T, a cytophagaceae bacterium isolated from Arctic surface seawater.</title>
        <authorList>
            <person name="Li Y."/>
            <person name="Qin Q.-L."/>
        </authorList>
    </citation>
    <scope>NUCLEOTIDE SEQUENCE [LARGE SCALE GENOMIC DNA]</scope>
    <source>
        <strain evidence="7 8">SM1504</strain>
    </source>
</reference>
<accession>A0A2Z4GGF9</accession>
<dbReference type="Proteomes" id="UP000249873">
    <property type="component" value="Chromosome"/>
</dbReference>
<dbReference type="InterPro" id="IPR014284">
    <property type="entry name" value="RNA_pol_sigma-70_dom"/>
</dbReference>
<dbReference type="Pfam" id="PF04542">
    <property type="entry name" value="Sigma70_r2"/>
    <property type="match status" value="1"/>
</dbReference>
<dbReference type="AlphaFoldDB" id="A0A2Z4GGF9"/>
<comment type="similarity">
    <text evidence="1">Belongs to the sigma-70 factor family. ECF subfamily.</text>
</comment>
<dbReference type="NCBIfam" id="TIGR02937">
    <property type="entry name" value="sigma70-ECF"/>
    <property type="match status" value="1"/>
</dbReference>
<evidence type="ECO:0000259" key="5">
    <source>
        <dbReference type="Pfam" id="PF04542"/>
    </source>
</evidence>
<evidence type="ECO:0000256" key="2">
    <source>
        <dbReference type="ARBA" id="ARBA00023015"/>
    </source>
</evidence>
<protein>
    <submittedName>
        <fullName evidence="7">RNA polymerase subunit sigma-24</fullName>
    </submittedName>
</protein>
<dbReference type="OrthoDB" id="9784272at2"/>
<evidence type="ECO:0000259" key="6">
    <source>
        <dbReference type="Pfam" id="PF08281"/>
    </source>
</evidence>
<dbReference type="PANTHER" id="PTHR43133:SF62">
    <property type="entry name" value="RNA POLYMERASE SIGMA FACTOR SIGZ"/>
    <property type="match status" value="1"/>
</dbReference>
<keyword evidence="2" id="KW-0805">Transcription regulation</keyword>
<keyword evidence="4" id="KW-0804">Transcription</keyword>
<dbReference type="InterPro" id="IPR013325">
    <property type="entry name" value="RNA_pol_sigma_r2"/>
</dbReference>
<evidence type="ECO:0000256" key="4">
    <source>
        <dbReference type="ARBA" id="ARBA00023163"/>
    </source>
</evidence>
<evidence type="ECO:0000313" key="8">
    <source>
        <dbReference type="Proteomes" id="UP000249873"/>
    </source>
</evidence>
<evidence type="ECO:0000256" key="3">
    <source>
        <dbReference type="ARBA" id="ARBA00023082"/>
    </source>
</evidence>
<dbReference type="PANTHER" id="PTHR43133">
    <property type="entry name" value="RNA POLYMERASE ECF-TYPE SIGMA FACTO"/>
    <property type="match status" value="1"/>
</dbReference>
<keyword evidence="8" id="KW-1185">Reference proteome</keyword>
<dbReference type="SUPFAM" id="SSF88946">
    <property type="entry name" value="Sigma2 domain of RNA polymerase sigma factors"/>
    <property type="match status" value="1"/>
</dbReference>
<dbReference type="GO" id="GO:0016987">
    <property type="term" value="F:sigma factor activity"/>
    <property type="evidence" value="ECO:0007669"/>
    <property type="project" value="UniProtKB-KW"/>
</dbReference>
<dbReference type="Gene3D" id="1.10.1740.10">
    <property type="match status" value="1"/>
</dbReference>
<dbReference type="KEGG" id="als:DJ013_18385"/>
<evidence type="ECO:0000313" key="7">
    <source>
        <dbReference type="EMBL" id="AWW00029.1"/>
    </source>
</evidence>
<dbReference type="EMBL" id="CP029480">
    <property type="protein sequence ID" value="AWW00029.1"/>
    <property type="molecule type" value="Genomic_DNA"/>
</dbReference>
<dbReference type="InterPro" id="IPR039425">
    <property type="entry name" value="RNA_pol_sigma-70-like"/>
</dbReference>